<evidence type="ECO:0000313" key="2">
    <source>
        <dbReference type="EMBL" id="KKM22224.1"/>
    </source>
</evidence>
<dbReference type="InterPro" id="IPR037291">
    <property type="entry name" value="DUF4139"/>
</dbReference>
<dbReference type="PANTHER" id="PTHR38075">
    <property type="entry name" value="DUF4139 DOMAIN-CONTAINING PROTEIN"/>
    <property type="match status" value="1"/>
</dbReference>
<evidence type="ECO:0000259" key="1">
    <source>
        <dbReference type="Pfam" id="PF13598"/>
    </source>
</evidence>
<proteinExistence type="predicted"/>
<dbReference type="PANTHER" id="PTHR38075:SF1">
    <property type="entry name" value="DUF4139 DOMAIN-CONTAINING PROTEIN"/>
    <property type="match status" value="1"/>
</dbReference>
<comment type="caution">
    <text evidence="2">The sequence shown here is derived from an EMBL/GenBank/DDBJ whole genome shotgun (WGS) entry which is preliminary data.</text>
</comment>
<feature type="domain" description="DUF4139" evidence="1">
    <location>
        <begin position="104"/>
        <end position="339"/>
    </location>
</feature>
<organism evidence="2">
    <name type="scientific">marine sediment metagenome</name>
    <dbReference type="NCBI Taxonomy" id="412755"/>
    <lineage>
        <taxon>unclassified sequences</taxon>
        <taxon>metagenomes</taxon>
        <taxon>ecological metagenomes</taxon>
    </lineage>
</organism>
<dbReference type="Pfam" id="PF13598">
    <property type="entry name" value="DUF4139"/>
    <property type="match status" value="1"/>
</dbReference>
<dbReference type="EMBL" id="LAZR01013381">
    <property type="protein sequence ID" value="KKM22224.1"/>
    <property type="molecule type" value="Genomic_DNA"/>
</dbReference>
<accession>A0A0F9IQN3</accession>
<protein>
    <recommendedName>
        <fullName evidence="1">DUF4139 domain-containing protein</fullName>
    </recommendedName>
</protein>
<dbReference type="AlphaFoldDB" id="A0A0F9IQN3"/>
<sequence>MKRQVSAIVGSLLLALCLPGLSFAQKRITRLTIFPNNQGLVEEERTIVLRRGINEITFGKVSDKIILDSVQVKAEGYEFLEQECSSDFLLSWKVQSEIEGEVQLRVLYLTGGLSWDLSYQLEVDKEATSMNIYSWAGVSNKTEMNFLEAYLTLVTRLPLSVDESSISPGNLSKSSLTTSSSILDISYPLSYPVTLRASQEKRFLLFSKKNVPVTKINLFDWDNYGEEVREELLFDNISEDGLGIPLPEGRVYIYQNSYDERMIFLGEVHLAEVPLQEIGKIYLGPAKNLRGERILVHMKPAESEQDEQGRKVILNEYSYKIILHNYRRVPVTIEVVERFYGELQSLQSYPSADELRKEFFFYRAEIPSQEKKEIEYTARTRFVSFAGNTTD</sequence>
<gene>
    <name evidence="2" type="ORF">LCGC14_1627510</name>
</gene>
<name>A0A0F9IQN3_9ZZZZ</name>
<reference evidence="2" key="1">
    <citation type="journal article" date="2015" name="Nature">
        <title>Complex archaea that bridge the gap between prokaryotes and eukaryotes.</title>
        <authorList>
            <person name="Spang A."/>
            <person name="Saw J.H."/>
            <person name="Jorgensen S.L."/>
            <person name="Zaremba-Niedzwiedzka K."/>
            <person name="Martijn J."/>
            <person name="Lind A.E."/>
            <person name="van Eijk R."/>
            <person name="Schleper C."/>
            <person name="Guy L."/>
            <person name="Ettema T.J."/>
        </authorList>
    </citation>
    <scope>NUCLEOTIDE SEQUENCE</scope>
</reference>